<feature type="domain" description="Mce/MlaD" evidence="3">
    <location>
        <begin position="46"/>
        <end position="121"/>
    </location>
</feature>
<protein>
    <submittedName>
        <fullName evidence="5">MCE family protein</fullName>
    </submittedName>
</protein>
<evidence type="ECO:0000313" key="6">
    <source>
        <dbReference type="Proteomes" id="UP000468735"/>
    </source>
</evidence>
<reference evidence="5 6" key="1">
    <citation type="submission" date="2019-09" db="EMBL/GenBank/DDBJ databases">
        <title>Actinomadura physcomitrii sp. nov., a novel actinomycete isolated from moss [Physcomitrium sphaericum (Ludw) Fuernr].</title>
        <authorList>
            <person name="Zhuang X."/>
            <person name="Liu C."/>
        </authorList>
    </citation>
    <scope>NUCLEOTIDE SEQUENCE [LARGE SCALE GENOMIC DNA]</scope>
    <source>
        <strain evidence="5 6">HMC1</strain>
    </source>
</reference>
<dbReference type="OrthoDB" id="4516955at2"/>
<dbReference type="EMBL" id="WBMT01000012">
    <property type="protein sequence ID" value="KAB2346074.1"/>
    <property type="molecule type" value="Genomic_DNA"/>
</dbReference>
<keyword evidence="2" id="KW-0812">Transmembrane</keyword>
<dbReference type="InterPro" id="IPR003399">
    <property type="entry name" value="Mce/MlaD"/>
</dbReference>
<gene>
    <name evidence="5" type="ORF">F8566_25575</name>
</gene>
<evidence type="ECO:0000313" key="5">
    <source>
        <dbReference type="EMBL" id="KAB2346074.1"/>
    </source>
</evidence>
<dbReference type="Proteomes" id="UP000468735">
    <property type="component" value="Unassembled WGS sequence"/>
</dbReference>
<dbReference type="PANTHER" id="PTHR33371">
    <property type="entry name" value="INTERMEMBRANE PHOSPHOLIPID TRANSPORT SYSTEM BINDING PROTEIN MLAD-RELATED"/>
    <property type="match status" value="1"/>
</dbReference>
<feature type="domain" description="Mammalian cell entry C-terminal" evidence="4">
    <location>
        <begin position="128"/>
        <end position="306"/>
    </location>
</feature>
<feature type="transmembrane region" description="Helical" evidence="2">
    <location>
        <begin position="21"/>
        <end position="41"/>
    </location>
</feature>
<dbReference type="RefSeq" id="WP_151564199.1">
    <property type="nucleotide sequence ID" value="NZ_WBMT01000012.1"/>
</dbReference>
<feature type="compositionally biased region" description="Pro residues" evidence="1">
    <location>
        <begin position="376"/>
        <end position="389"/>
    </location>
</feature>
<dbReference type="Pfam" id="PF11887">
    <property type="entry name" value="Mce4_CUP1"/>
    <property type="match status" value="1"/>
</dbReference>
<feature type="region of interest" description="Disordered" evidence="1">
    <location>
        <begin position="363"/>
        <end position="405"/>
    </location>
</feature>
<dbReference type="InterPro" id="IPR052336">
    <property type="entry name" value="MlaD_Phospholipid_Transporter"/>
</dbReference>
<dbReference type="Pfam" id="PF02470">
    <property type="entry name" value="MlaD"/>
    <property type="match status" value="1"/>
</dbReference>
<sequence length="405" mass="42668">MASGPPSPRTVQPRTVQPRTVRWIIAAGLSLMIVAGVLATMPDGGGRTITAHFANSQGIYPGSDVRVLGVKIGTITSIKPAGQSVTVQMEITDEDARIPAEVTAVVIAPNLVSDRYVQLSPAYTGGPTLASGGQIPVARTATPMELDQLYGALRKFSADLGPQGVNKNGALSEFLKANAANLKGNGTKLNQMIEDLGKASATLNHSADDFFGTMANFNKFTGMLRENDTEVRQFQRRLADVSAFLAADRGNLQRALNDLGFALIKLKDFIKKYRKRLKGNVDKLADITKVLVDRRKELAELFDVAPLAARNALNSYDPNSRTMMSRGNLLEITAAYGKGAGKGQAAVSVPVCTAGPRSKALKKACEAGPGGLNPSERPPADSPPLPFPAAGPVFTGASSLGGGSR</sequence>
<keyword evidence="2" id="KW-1133">Transmembrane helix</keyword>
<evidence type="ECO:0000259" key="3">
    <source>
        <dbReference type="Pfam" id="PF02470"/>
    </source>
</evidence>
<proteinExistence type="predicted"/>
<comment type="caution">
    <text evidence="5">The sequence shown here is derived from an EMBL/GenBank/DDBJ whole genome shotgun (WGS) entry which is preliminary data.</text>
</comment>
<keyword evidence="6" id="KW-1185">Reference proteome</keyword>
<dbReference type="GO" id="GO:0005576">
    <property type="term" value="C:extracellular region"/>
    <property type="evidence" value="ECO:0007669"/>
    <property type="project" value="TreeGrafter"/>
</dbReference>
<evidence type="ECO:0000256" key="1">
    <source>
        <dbReference type="SAM" id="MobiDB-lite"/>
    </source>
</evidence>
<name>A0A6H9YN03_9ACTN</name>
<organism evidence="5 6">
    <name type="scientific">Actinomadura rudentiformis</name>
    <dbReference type="NCBI Taxonomy" id="359158"/>
    <lineage>
        <taxon>Bacteria</taxon>
        <taxon>Bacillati</taxon>
        <taxon>Actinomycetota</taxon>
        <taxon>Actinomycetes</taxon>
        <taxon>Streptosporangiales</taxon>
        <taxon>Thermomonosporaceae</taxon>
        <taxon>Actinomadura</taxon>
    </lineage>
</organism>
<dbReference type="InterPro" id="IPR005693">
    <property type="entry name" value="Mce"/>
</dbReference>
<accession>A0A6H9YN03</accession>
<keyword evidence="2" id="KW-0472">Membrane</keyword>
<dbReference type="PANTHER" id="PTHR33371:SF4">
    <property type="entry name" value="INTERMEMBRANE PHOSPHOLIPID TRANSPORT SYSTEM BINDING PROTEIN MLAD"/>
    <property type="match status" value="1"/>
</dbReference>
<evidence type="ECO:0000256" key="2">
    <source>
        <dbReference type="SAM" id="Phobius"/>
    </source>
</evidence>
<dbReference type="NCBIfam" id="TIGR00996">
    <property type="entry name" value="Mtu_fam_mce"/>
    <property type="match status" value="1"/>
</dbReference>
<dbReference type="AlphaFoldDB" id="A0A6H9YN03"/>
<evidence type="ECO:0000259" key="4">
    <source>
        <dbReference type="Pfam" id="PF11887"/>
    </source>
</evidence>
<dbReference type="InterPro" id="IPR024516">
    <property type="entry name" value="Mce_C"/>
</dbReference>